<dbReference type="SUPFAM" id="SSF53474">
    <property type="entry name" value="alpha/beta-Hydrolases"/>
    <property type="match status" value="1"/>
</dbReference>
<reference evidence="2 3" key="1">
    <citation type="journal article" date="2019" name="PLoS ONE">
        <title>Comparative genome analysis indicates high evolutionary potential of pathogenicity genes in Colletotrichum tanaceti.</title>
        <authorList>
            <person name="Lelwala R.V."/>
            <person name="Korhonen P.K."/>
            <person name="Young N.D."/>
            <person name="Scott J.B."/>
            <person name="Ades P.A."/>
            <person name="Gasser R.B."/>
            <person name="Taylor P.W.J."/>
        </authorList>
    </citation>
    <scope>NUCLEOTIDE SEQUENCE [LARGE SCALE GENOMIC DNA]</scope>
    <source>
        <strain evidence="2">BRIP57314</strain>
    </source>
</reference>
<dbReference type="PANTHER" id="PTHR45763">
    <property type="entry name" value="HYDROLASE, ALPHA/BETA FOLD FAMILY PROTEIN, EXPRESSED-RELATED"/>
    <property type="match status" value="1"/>
</dbReference>
<feature type="domain" description="AB hydrolase-1" evidence="1">
    <location>
        <begin position="29"/>
        <end position="285"/>
    </location>
</feature>
<accession>A0A4U6XVC4</accession>
<dbReference type="EMBL" id="PJEX01000005">
    <property type="protein sequence ID" value="TKW59809.1"/>
    <property type="molecule type" value="Genomic_DNA"/>
</dbReference>
<comment type="caution">
    <text evidence="2">The sequence shown here is derived from an EMBL/GenBank/DDBJ whole genome shotgun (WGS) entry which is preliminary data.</text>
</comment>
<dbReference type="Pfam" id="PF00561">
    <property type="entry name" value="Abhydrolase_1"/>
    <property type="match status" value="1"/>
</dbReference>
<sequence>MPDDQSLVLPDGRTLSYTTFGVTPRPDQPIVFHFHGLPGSHHEGQPIHEAAAKCNVCVVAVTRPGYGGSTFQPDRTILSFPEDVLRLADHLDIDRFAVLGVSGGGPYALACLHSIPSTRLAGAAIVSGMYPAKLGLGGMMLLNRLLFTLAPWATGLVEMVAEWEMGNVARDANHPERLAQSVVESFKSRPVEDREALLADDGKILGALVQSTRDAVRESCRGFAWEARLFGSPWGFELGDLVAVEKGRLVMWHGGKDVNVPVRMAVEAAEAIPGSAELRIDEGEAHVSLLAHRTDDIIAALAEMLRTR</sequence>
<dbReference type="OrthoDB" id="294702at2759"/>
<keyword evidence="3" id="KW-1185">Reference proteome</keyword>
<gene>
    <name evidence="2" type="ORF">CTA1_10368</name>
</gene>
<evidence type="ECO:0000313" key="3">
    <source>
        <dbReference type="Proteomes" id="UP000310108"/>
    </source>
</evidence>
<name>A0A4U6XVC4_9PEZI</name>
<proteinExistence type="predicted"/>
<dbReference type="AlphaFoldDB" id="A0A4U6XVC4"/>
<evidence type="ECO:0000313" key="2">
    <source>
        <dbReference type="EMBL" id="TKW59809.1"/>
    </source>
</evidence>
<protein>
    <recommendedName>
        <fullName evidence="1">AB hydrolase-1 domain-containing protein</fullName>
    </recommendedName>
</protein>
<dbReference type="InterPro" id="IPR029058">
    <property type="entry name" value="AB_hydrolase_fold"/>
</dbReference>
<evidence type="ECO:0000259" key="1">
    <source>
        <dbReference type="Pfam" id="PF00561"/>
    </source>
</evidence>
<dbReference type="InterPro" id="IPR000073">
    <property type="entry name" value="AB_hydrolase_1"/>
</dbReference>
<dbReference type="PANTHER" id="PTHR45763:SF46">
    <property type="entry name" value="AB HYDROLASE-1 DOMAIN-CONTAINING PROTEIN"/>
    <property type="match status" value="1"/>
</dbReference>
<organism evidence="2 3">
    <name type="scientific">Colletotrichum tanaceti</name>
    <dbReference type="NCBI Taxonomy" id="1306861"/>
    <lineage>
        <taxon>Eukaryota</taxon>
        <taxon>Fungi</taxon>
        <taxon>Dikarya</taxon>
        <taxon>Ascomycota</taxon>
        <taxon>Pezizomycotina</taxon>
        <taxon>Sordariomycetes</taxon>
        <taxon>Hypocreomycetidae</taxon>
        <taxon>Glomerellales</taxon>
        <taxon>Glomerellaceae</taxon>
        <taxon>Colletotrichum</taxon>
        <taxon>Colletotrichum destructivum species complex</taxon>
    </lineage>
</organism>
<dbReference type="STRING" id="1306861.A0A4U6XVC4"/>
<dbReference type="Gene3D" id="3.40.50.1820">
    <property type="entry name" value="alpha/beta hydrolase"/>
    <property type="match status" value="1"/>
</dbReference>
<dbReference type="Proteomes" id="UP000310108">
    <property type="component" value="Unassembled WGS sequence"/>
</dbReference>